<reference evidence="1 2" key="1">
    <citation type="submission" date="2021-06" db="EMBL/GenBank/DDBJ databases">
        <authorList>
            <person name="Sun Q."/>
            <person name="Li D."/>
        </authorList>
    </citation>
    <scope>NUCLEOTIDE SEQUENCE [LARGE SCALE GENOMIC DNA]</scope>
    <source>
        <strain evidence="1 2">MSJ-6</strain>
    </source>
</reference>
<name>A0ABS6FQV8_9BACL</name>
<gene>
    <name evidence="1" type="ORF">KQJ23_12145</name>
</gene>
<protein>
    <submittedName>
        <fullName evidence="1">Carbohydrate-binding protein</fullName>
    </submittedName>
</protein>
<comment type="caution">
    <text evidence="1">The sequence shown here is derived from an EMBL/GenBank/DDBJ whole genome shotgun (WGS) entry which is preliminary data.</text>
</comment>
<organism evidence="1 2">
    <name type="scientific">Paenibacillus brevis</name>
    <dbReference type="NCBI Taxonomy" id="2841508"/>
    <lineage>
        <taxon>Bacteria</taxon>
        <taxon>Bacillati</taxon>
        <taxon>Bacillota</taxon>
        <taxon>Bacilli</taxon>
        <taxon>Bacillales</taxon>
        <taxon>Paenibacillaceae</taxon>
        <taxon>Paenibacillus</taxon>
    </lineage>
</organism>
<keyword evidence="2" id="KW-1185">Reference proteome</keyword>
<dbReference type="EMBL" id="JAHLQJ010000009">
    <property type="protein sequence ID" value="MBU5672578.1"/>
    <property type="molecule type" value="Genomic_DNA"/>
</dbReference>
<accession>A0ABS6FQV8</accession>
<proteinExistence type="predicted"/>
<evidence type="ECO:0000313" key="2">
    <source>
        <dbReference type="Proteomes" id="UP000743001"/>
    </source>
</evidence>
<evidence type="ECO:0000313" key="1">
    <source>
        <dbReference type="EMBL" id="MBU5672578.1"/>
    </source>
</evidence>
<sequence>MVMLTLEVQDEQSMVKSSRNENSQVKLVYSQGYEPGDAIVLRSTEVPVNLVIQLEDSMPPAFVYLSEEAFRFVVPHGEKRASYSPKSFVGEMHVITARVAFPEEIQAYKNLALNPYDQHDNSSCYPHASANAETRGESVFAARNAINGNTANDSHGEWPYESWGINGREDAEITVHLGRIVIIDKVVLTLRADFPHDNYWEQVTLNFPDGSSHTASLVKTHQPQVISLAPRNVDRITLSKLIKSEDPSPFPALTQIEVYGREDSRK</sequence>
<dbReference type="Proteomes" id="UP000743001">
    <property type="component" value="Unassembled WGS sequence"/>
</dbReference>